<evidence type="ECO:0000256" key="4">
    <source>
        <dbReference type="ARBA" id="ARBA00023163"/>
    </source>
</evidence>
<dbReference type="PROSITE" id="PS51294">
    <property type="entry name" value="HTH_MYB"/>
    <property type="match status" value="1"/>
</dbReference>
<dbReference type="InterPro" id="IPR009057">
    <property type="entry name" value="Homeodomain-like_sf"/>
</dbReference>
<dbReference type="AlphaFoldDB" id="A0A5J9TXI2"/>
<dbReference type="InterPro" id="IPR006447">
    <property type="entry name" value="Myb_dom_plants"/>
</dbReference>
<dbReference type="InterPro" id="IPR017884">
    <property type="entry name" value="SANT_dom"/>
</dbReference>
<keyword evidence="4" id="KW-0804">Transcription</keyword>
<organism evidence="10 11">
    <name type="scientific">Eragrostis curvula</name>
    <name type="common">weeping love grass</name>
    <dbReference type="NCBI Taxonomy" id="38414"/>
    <lineage>
        <taxon>Eukaryota</taxon>
        <taxon>Viridiplantae</taxon>
        <taxon>Streptophyta</taxon>
        <taxon>Embryophyta</taxon>
        <taxon>Tracheophyta</taxon>
        <taxon>Spermatophyta</taxon>
        <taxon>Magnoliopsida</taxon>
        <taxon>Liliopsida</taxon>
        <taxon>Poales</taxon>
        <taxon>Poaceae</taxon>
        <taxon>PACMAD clade</taxon>
        <taxon>Chloridoideae</taxon>
        <taxon>Eragrostideae</taxon>
        <taxon>Eragrostidinae</taxon>
        <taxon>Eragrostis</taxon>
    </lineage>
</organism>
<gene>
    <name evidence="10" type="ORF">EJB05_39551</name>
</gene>
<keyword evidence="2" id="KW-0805">Transcription regulation</keyword>
<keyword evidence="3" id="KW-0238">DNA-binding</keyword>
<feature type="domain" description="HTH myb-type" evidence="9">
    <location>
        <begin position="65"/>
        <end position="119"/>
    </location>
</feature>
<comment type="caution">
    <text evidence="10">The sequence shown here is derived from an EMBL/GenBank/DDBJ whole genome shotgun (WGS) entry which is preliminary data.</text>
</comment>
<dbReference type="PANTHER" id="PTHR12802:SF171">
    <property type="entry name" value="OS04G0583900 PROTEIN"/>
    <property type="match status" value="1"/>
</dbReference>
<dbReference type="OrthoDB" id="118550at2759"/>
<name>A0A5J9TXI2_9POAL</name>
<feature type="compositionally biased region" description="Basic residues" evidence="6">
    <location>
        <begin position="141"/>
        <end position="151"/>
    </location>
</feature>
<comment type="subcellular location">
    <subcellularLocation>
        <location evidence="1">Nucleus</location>
    </subcellularLocation>
</comment>
<evidence type="ECO:0000256" key="5">
    <source>
        <dbReference type="ARBA" id="ARBA00023242"/>
    </source>
</evidence>
<dbReference type="Proteomes" id="UP000324897">
    <property type="component" value="Unassembled WGS sequence"/>
</dbReference>
<dbReference type="GO" id="GO:0010468">
    <property type="term" value="P:regulation of gene expression"/>
    <property type="evidence" value="ECO:0007669"/>
    <property type="project" value="UniProtKB-ARBA"/>
</dbReference>
<dbReference type="PROSITE" id="PS51293">
    <property type="entry name" value="SANT"/>
    <property type="match status" value="1"/>
</dbReference>
<dbReference type="GO" id="GO:0005634">
    <property type="term" value="C:nucleus"/>
    <property type="evidence" value="ECO:0007669"/>
    <property type="project" value="UniProtKB-SubCell"/>
</dbReference>
<dbReference type="NCBIfam" id="TIGR01557">
    <property type="entry name" value="myb_SHAQKYF"/>
    <property type="match status" value="1"/>
</dbReference>
<feature type="domain" description="Myb-like" evidence="7">
    <location>
        <begin position="65"/>
        <end position="115"/>
    </location>
</feature>
<dbReference type="PROSITE" id="PS50090">
    <property type="entry name" value="MYB_LIKE"/>
    <property type="match status" value="1"/>
</dbReference>
<dbReference type="PANTHER" id="PTHR12802">
    <property type="entry name" value="SWI/SNF COMPLEX-RELATED"/>
    <property type="match status" value="1"/>
</dbReference>
<evidence type="ECO:0000313" key="11">
    <source>
        <dbReference type="Proteomes" id="UP000324897"/>
    </source>
</evidence>
<feature type="region of interest" description="Disordered" evidence="6">
    <location>
        <begin position="117"/>
        <end position="162"/>
    </location>
</feature>
<feature type="region of interest" description="Disordered" evidence="6">
    <location>
        <begin position="350"/>
        <end position="398"/>
    </location>
</feature>
<dbReference type="EMBL" id="RWGY01000031">
    <property type="protein sequence ID" value="TVU16005.1"/>
    <property type="molecule type" value="Genomic_DNA"/>
</dbReference>
<dbReference type="GO" id="GO:0003677">
    <property type="term" value="F:DNA binding"/>
    <property type="evidence" value="ECO:0007669"/>
    <property type="project" value="UniProtKB-KW"/>
</dbReference>
<dbReference type="SMART" id="SM00717">
    <property type="entry name" value="SANT"/>
    <property type="match status" value="1"/>
</dbReference>
<evidence type="ECO:0000256" key="6">
    <source>
        <dbReference type="SAM" id="MobiDB-lite"/>
    </source>
</evidence>
<keyword evidence="11" id="KW-1185">Reference proteome</keyword>
<dbReference type="FunFam" id="1.10.10.60:FF:000023">
    <property type="entry name" value="protein REVEILLE 6 isoform X1"/>
    <property type="match status" value="1"/>
</dbReference>
<feature type="domain" description="SANT" evidence="8">
    <location>
        <begin position="68"/>
        <end position="119"/>
    </location>
</feature>
<dbReference type="CDD" id="cd00167">
    <property type="entry name" value="SANT"/>
    <property type="match status" value="1"/>
</dbReference>
<evidence type="ECO:0000259" key="9">
    <source>
        <dbReference type="PROSITE" id="PS51294"/>
    </source>
</evidence>
<evidence type="ECO:0000259" key="8">
    <source>
        <dbReference type="PROSITE" id="PS51293"/>
    </source>
</evidence>
<dbReference type="Gramene" id="TVU16005">
    <property type="protein sequence ID" value="TVU16005"/>
    <property type="gene ID" value="EJB05_39551"/>
</dbReference>
<evidence type="ECO:0000313" key="10">
    <source>
        <dbReference type="EMBL" id="TVU16005.1"/>
    </source>
</evidence>
<dbReference type="Pfam" id="PF00249">
    <property type="entry name" value="Myb_DNA-binding"/>
    <property type="match status" value="1"/>
</dbReference>
<proteinExistence type="predicted"/>
<accession>A0A5J9TXI2</accession>
<sequence>MTRVAVLRDLQSGFRSLKMARFQEFEVMNDQRTAGGDVGHEDHLKNPLNLTAEEERAPKARKPYTISKQREKWTEDEHKRFLESLQLHGRAWRRIQEHIGSKTAVQIRSHAQKFFSKVTRESSGDGNNAAAPPRIRIPPPRPKRKPTHPYPRKLGNAPSKDAPVLNQLQVQSLYEQESASPKSVLTVAQLGSETLASDSGRSPASSLDVEERCPAPRIEVAAQLSSYKVANSDAVSKDVKCAIPESSTLTLFGKRVLVNDLNEQPNLDTGNQQNAVDMELDASAETPTSGTGKLSSNDAAEANTWSPWLTDTKQFVYYLPQGEVFAVPSNCQFFSYYNGSISCRVLSPKANKQQQPSQATDSILSSGEGSCTESITTSSSFPETLTQNSDSEESMQVNNRDDEVITLPGSRKCVNPAPDCLRGFVPYKRCTAESKMLQSQTPGEEADSEMTRLCL</sequence>
<evidence type="ECO:0000256" key="3">
    <source>
        <dbReference type="ARBA" id="ARBA00023125"/>
    </source>
</evidence>
<keyword evidence="5" id="KW-0539">Nucleus</keyword>
<feature type="region of interest" description="Disordered" evidence="6">
    <location>
        <begin position="435"/>
        <end position="455"/>
    </location>
</feature>
<protein>
    <submittedName>
        <fullName evidence="10">Uncharacterized protein</fullName>
    </submittedName>
</protein>
<evidence type="ECO:0000256" key="2">
    <source>
        <dbReference type="ARBA" id="ARBA00023015"/>
    </source>
</evidence>
<dbReference type="InterPro" id="IPR017930">
    <property type="entry name" value="Myb_dom"/>
</dbReference>
<dbReference type="Gene3D" id="1.10.10.60">
    <property type="entry name" value="Homeodomain-like"/>
    <property type="match status" value="1"/>
</dbReference>
<dbReference type="SUPFAM" id="SSF46689">
    <property type="entry name" value="Homeodomain-like"/>
    <property type="match status" value="1"/>
</dbReference>
<evidence type="ECO:0000259" key="7">
    <source>
        <dbReference type="PROSITE" id="PS50090"/>
    </source>
</evidence>
<reference evidence="10 11" key="1">
    <citation type="journal article" date="2019" name="Sci. Rep.">
        <title>A high-quality genome of Eragrostis curvula grass provides insights into Poaceae evolution and supports new strategies to enhance forage quality.</title>
        <authorList>
            <person name="Carballo J."/>
            <person name="Santos B.A.C.M."/>
            <person name="Zappacosta D."/>
            <person name="Garbus I."/>
            <person name="Selva J.P."/>
            <person name="Gallo C.A."/>
            <person name="Diaz A."/>
            <person name="Albertini E."/>
            <person name="Caccamo M."/>
            <person name="Echenique V."/>
        </authorList>
    </citation>
    <scope>NUCLEOTIDE SEQUENCE [LARGE SCALE GENOMIC DNA]</scope>
    <source>
        <strain evidence="11">cv. Victoria</strain>
        <tissue evidence="10">Leaf</tissue>
    </source>
</reference>
<dbReference type="InterPro" id="IPR001005">
    <property type="entry name" value="SANT/Myb"/>
</dbReference>
<evidence type="ECO:0000256" key="1">
    <source>
        <dbReference type="ARBA" id="ARBA00004123"/>
    </source>
</evidence>